<keyword evidence="13" id="KW-1185">Reference proteome</keyword>
<dbReference type="FunFam" id="3.40.50.300:FF:000109">
    <property type="entry name" value="Peroxisomal biogenesis factor 6"/>
    <property type="match status" value="1"/>
</dbReference>
<keyword evidence="6" id="KW-0067">ATP-binding</keyword>
<dbReference type="InterPro" id="IPR050168">
    <property type="entry name" value="AAA_ATPase_domain"/>
</dbReference>
<dbReference type="KEGG" id="dgr:6559535"/>
<dbReference type="GO" id="GO:0016558">
    <property type="term" value="P:protein import into peroxisome matrix"/>
    <property type="evidence" value="ECO:0007669"/>
    <property type="project" value="TreeGrafter"/>
</dbReference>
<dbReference type="EMBL" id="CH916367">
    <property type="protein sequence ID" value="EDW00978.1"/>
    <property type="molecule type" value="Genomic_DNA"/>
</dbReference>
<dbReference type="OrthoDB" id="2187at2759"/>
<protein>
    <recommendedName>
        <fullName evidence="8">Peroxisomal ATPase PEX6</fullName>
    </recommendedName>
    <alternativeName>
        <fullName evidence="9">Peroxin-6</fullName>
    </alternativeName>
</protein>
<dbReference type="PhylomeDB" id="B4J6S5"/>
<evidence type="ECO:0000256" key="2">
    <source>
        <dbReference type="ARBA" id="ARBA00006914"/>
    </source>
</evidence>
<dbReference type="InParanoid" id="B4J6S5"/>
<keyword evidence="5" id="KW-0378">Hydrolase</keyword>
<evidence type="ECO:0000256" key="1">
    <source>
        <dbReference type="ARBA" id="ARBA00004370"/>
    </source>
</evidence>
<dbReference type="SUPFAM" id="SSF52540">
    <property type="entry name" value="P-loop containing nucleoside triphosphate hydrolases"/>
    <property type="match status" value="2"/>
</dbReference>
<dbReference type="GO" id="GO:0005829">
    <property type="term" value="C:cytosol"/>
    <property type="evidence" value="ECO:0007669"/>
    <property type="project" value="TreeGrafter"/>
</dbReference>
<dbReference type="InterPro" id="IPR027417">
    <property type="entry name" value="P-loop_NTPase"/>
</dbReference>
<keyword evidence="7" id="KW-0472">Membrane</keyword>
<dbReference type="STRING" id="7222.B4J6S5"/>
<keyword evidence="4" id="KW-0547">Nucleotide-binding</keyword>
<proteinExistence type="inferred from homology"/>
<accession>B4J6S5</accession>
<dbReference type="HOGENOM" id="CLU_000688_0_7_1"/>
<evidence type="ECO:0000256" key="4">
    <source>
        <dbReference type="ARBA" id="ARBA00022741"/>
    </source>
</evidence>
<sequence length="910" mass="102466">MSDNVDNNVVKKVAIKAAKSIDANDGETRYSFTGRMQELVEAYNSAVQLLQPRWPWFFYPGYLIYAVYWRYAKYYRGKFLLTPMPNRLYELLTSNELIKSEHVIFASTDVYNIYAESDDVNFVNLVVRGGGKAGSTTTTTSSNPDRSWDASELVIKQILQDTPYTIVAQLLPVESSQCQSNCLYIMENLYGNLMERFGNSGNKTNNFWVQLEHFSDEQTIPTIATKAHVYLLNNPHELPAELSELILSNYFNTPRMLHRGHIYRIEVNAQLVGTAAYAHYYLIFAYLREVYFRCVQLEAKGSEFELQAVVAKNFSNLLQVPHVQSFLPRQILDSCAIANNYPSGLRKPYQKLRSSVDAFLPKRSACLSSKHIFPVFLLQGERGAGKTKLISAMAQELGMHIYGADCAEIVSQVPSHTEMKLKAVFAKSQISEPLLICFHNFEIFGIDNEGNEDLRLLSAFHVQIQDLFTRDRKFPVVVVALTSDKHLKPMIQSLFLEIISIEAPNQAERFELLQWMHVRESFNDAIYNQKTLTQLPLFPLQMQSRYLNRLCPKWKETRSVLHEVAAKSQGFMLGDLQLLYDNAVRLKRRQSTRAQSHLTLEHFATNLNEMQSSFADSLGAPKVPKVYWSDIGGLYKLKDEIQSSIGLPLKHVHLMGKNLRRSGILLYGPPGTGKTLVAKAVATECNLSFLSVQGPELLNMYVGQSEQNVREVFTRARSAAPCVLFLDELDSLAPNRGVAGDSGGVMDRVVSQLLAEMDGMCNGDVSKPIFILAATNRPDLIDPALLRPGRFDKLFYVGPCSTADDKAAVLRAQTQRFILSGDVDLVQIAEHLRSEMSGADLYSICSNAWLSAVRRIINKHLSCGLAANELTAAHIIVESEDFATSFNKFVPSISQSDLEYFKNLKESYSV</sequence>
<evidence type="ECO:0000259" key="11">
    <source>
        <dbReference type="SMART" id="SM00382"/>
    </source>
</evidence>
<dbReference type="GO" id="GO:0016887">
    <property type="term" value="F:ATP hydrolysis activity"/>
    <property type="evidence" value="ECO:0007669"/>
    <property type="project" value="InterPro"/>
</dbReference>
<evidence type="ECO:0000313" key="13">
    <source>
        <dbReference type="Proteomes" id="UP000001070"/>
    </source>
</evidence>
<dbReference type="PANTHER" id="PTHR23077">
    <property type="entry name" value="AAA-FAMILY ATPASE"/>
    <property type="match status" value="1"/>
</dbReference>
<feature type="domain" description="AAA+ ATPase" evidence="11">
    <location>
        <begin position="372"/>
        <end position="505"/>
    </location>
</feature>
<comment type="catalytic activity">
    <reaction evidence="10">
        <text>ATP + H2O = ADP + phosphate + H(+)</text>
        <dbReference type="Rhea" id="RHEA:13065"/>
        <dbReference type="ChEBI" id="CHEBI:15377"/>
        <dbReference type="ChEBI" id="CHEBI:15378"/>
        <dbReference type="ChEBI" id="CHEBI:30616"/>
        <dbReference type="ChEBI" id="CHEBI:43474"/>
        <dbReference type="ChEBI" id="CHEBI:456216"/>
    </reaction>
    <physiologicalReaction direction="left-to-right" evidence="10">
        <dbReference type="Rhea" id="RHEA:13066"/>
    </physiologicalReaction>
</comment>
<dbReference type="SMR" id="B4J6S5"/>
<dbReference type="Proteomes" id="UP000001070">
    <property type="component" value="Unassembled WGS sequence"/>
</dbReference>
<evidence type="ECO:0000256" key="3">
    <source>
        <dbReference type="ARBA" id="ARBA00022593"/>
    </source>
</evidence>
<evidence type="ECO:0000256" key="8">
    <source>
        <dbReference type="ARBA" id="ARBA00034811"/>
    </source>
</evidence>
<evidence type="ECO:0000313" key="12">
    <source>
        <dbReference type="EMBL" id="EDW00978.1"/>
    </source>
</evidence>
<gene>
    <name evidence="12" type="primary">Dgri\GH21180</name>
    <name evidence="12" type="ORF">Dgri_GH21180</name>
</gene>
<dbReference type="FunFam" id="3.40.50.300:FF:002572">
    <property type="entry name" value="Peroxin 6, isoform D"/>
    <property type="match status" value="1"/>
</dbReference>
<dbReference type="OMA" id="GADMYSI"/>
<name>B4J6S5_DROGR</name>
<comment type="similarity">
    <text evidence="2">Belongs to the AAA ATPase family.</text>
</comment>
<organism evidence="13">
    <name type="scientific">Drosophila grimshawi</name>
    <name type="common">Hawaiian fruit fly</name>
    <name type="synonym">Idiomyia grimshawi</name>
    <dbReference type="NCBI Taxonomy" id="7222"/>
    <lineage>
        <taxon>Eukaryota</taxon>
        <taxon>Metazoa</taxon>
        <taxon>Ecdysozoa</taxon>
        <taxon>Arthropoda</taxon>
        <taxon>Hexapoda</taxon>
        <taxon>Insecta</taxon>
        <taxon>Pterygota</taxon>
        <taxon>Neoptera</taxon>
        <taxon>Endopterygota</taxon>
        <taxon>Diptera</taxon>
        <taxon>Brachycera</taxon>
        <taxon>Muscomorpha</taxon>
        <taxon>Ephydroidea</taxon>
        <taxon>Drosophilidae</taxon>
        <taxon>Drosophila</taxon>
        <taxon>Hawaiian Drosophila</taxon>
    </lineage>
</organism>
<dbReference type="InterPro" id="IPR003593">
    <property type="entry name" value="AAA+_ATPase"/>
</dbReference>
<dbReference type="SMART" id="SM00382">
    <property type="entry name" value="AAA"/>
    <property type="match status" value="2"/>
</dbReference>
<dbReference type="FunCoup" id="B4J6S5">
    <property type="interactions" value="808"/>
</dbReference>
<evidence type="ECO:0000256" key="5">
    <source>
        <dbReference type="ARBA" id="ARBA00022801"/>
    </source>
</evidence>
<evidence type="ECO:0000256" key="9">
    <source>
        <dbReference type="ARBA" id="ARBA00034920"/>
    </source>
</evidence>
<dbReference type="PROSITE" id="PS00674">
    <property type="entry name" value="AAA"/>
    <property type="match status" value="1"/>
</dbReference>
<dbReference type="Gene3D" id="3.40.50.300">
    <property type="entry name" value="P-loop containing nucleotide triphosphate hydrolases"/>
    <property type="match status" value="2"/>
</dbReference>
<dbReference type="Gene3D" id="1.10.8.60">
    <property type="match status" value="1"/>
</dbReference>
<dbReference type="Pfam" id="PF00004">
    <property type="entry name" value="AAA"/>
    <property type="match status" value="2"/>
</dbReference>
<dbReference type="eggNOG" id="KOG0736">
    <property type="taxonomic scope" value="Eukaryota"/>
</dbReference>
<evidence type="ECO:0000256" key="6">
    <source>
        <dbReference type="ARBA" id="ARBA00022840"/>
    </source>
</evidence>
<evidence type="ECO:0000256" key="7">
    <source>
        <dbReference type="ARBA" id="ARBA00023136"/>
    </source>
</evidence>
<dbReference type="InterPro" id="IPR003960">
    <property type="entry name" value="ATPase_AAA_CS"/>
</dbReference>
<feature type="domain" description="AAA+ ATPase" evidence="11">
    <location>
        <begin position="660"/>
        <end position="801"/>
    </location>
</feature>
<dbReference type="GO" id="GO:0005778">
    <property type="term" value="C:peroxisomal membrane"/>
    <property type="evidence" value="ECO:0007669"/>
    <property type="project" value="TreeGrafter"/>
</dbReference>
<dbReference type="AlphaFoldDB" id="B4J6S5"/>
<dbReference type="InterPro" id="IPR003959">
    <property type="entry name" value="ATPase_AAA_core"/>
</dbReference>
<keyword evidence="3" id="KW-0962">Peroxisome biogenesis</keyword>
<dbReference type="PANTHER" id="PTHR23077:SF9">
    <property type="entry name" value="PEROXISOMAL ATPASE PEX6"/>
    <property type="match status" value="1"/>
</dbReference>
<evidence type="ECO:0000256" key="10">
    <source>
        <dbReference type="ARBA" id="ARBA00048778"/>
    </source>
</evidence>
<dbReference type="GO" id="GO:0005524">
    <property type="term" value="F:ATP binding"/>
    <property type="evidence" value="ECO:0007669"/>
    <property type="project" value="UniProtKB-KW"/>
</dbReference>
<reference evidence="12 13" key="1">
    <citation type="journal article" date="2007" name="Nature">
        <title>Evolution of genes and genomes on the Drosophila phylogeny.</title>
        <authorList>
            <consortium name="Drosophila 12 Genomes Consortium"/>
            <person name="Clark A.G."/>
            <person name="Eisen M.B."/>
            <person name="Smith D.R."/>
            <person name="Bergman C.M."/>
            <person name="Oliver B."/>
            <person name="Markow T.A."/>
            <person name="Kaufman T.C."/>
            <person name="Kellis M."/>
            <person name="Gelbart W."/>
            <person name="Iyer V.N."/>
            <person name="Pollard D.A."/>
            <person name="Sackton T.B."/>
            <person name="Larracuente A.M."/>
            <person name="Singh N.D."/>
            <person name="Abad J.P."/>
            <person name="Abt D.N."/>
            <person name="Adryan B."/>
            <person name="Aguade M."/>
            <person name="Akashi H."/>
            <person name="Anderson W.W."/>
            <person name="Aquadro C.F."/>
            <person name="Ardell D.H."/>
            <person name="Arguello R."/>
            <person name="Artieri C.G."/>
            <person name="Barbash D.A."/>
            <person name="Barker D."/>
            <person name="Barsanti P."/>
            <person name="Batterham P."/>
            <person name="Batzoglou S."/>
            <person name="Begun D."/>
            <person name="Bhutkar A."/>
            <person name="Blanco E."/>
            <person name="Bosak S.A."/>
            <person name="Bradley R.K."/>
            <person name="Brand A.D."/>
            <person name="Brent M.R."/>
            <person name="Brooks A.N."/>
            <person name="Brown R.H."/>
            <person name="Butlin R.K."/>
            <person name="Caggese C."/>
            <person name="Calvi B.R."/>
            <person name="Bernardo de Carvalho A."/>
            <person name="Caspi A."/>
            <person name="Castrezana S."/>
            <person name="Celniker S.E."/>
            <person name="Chang J.L."/>
            <person name="Chapple C."/>
            <person name="Chatterji S."/>
            <person name="Chinwalla A."/>
            <person name="Civetta A."/>
            <person name="Clifton S.W."/>
            <person name="Comeron J.M."/>
            <person name="Costello J.C."/>
            <person name="Coyne J.A."/>
            <person name="Daub J."/>
            <person name="David R.G."/>
            <person name="Delcher A.L."/>
            <person name="Delehaunty K."/>
            <person name="Do C.B."/>
            <person name="Ebling H."/>
            <person name="Edwards K."/>
            <person name="Eickbush T."/>
            <person name="Evans J.D."/>
            <person name="Filipski A."/>
            <person name="Findeiss S."/>
            <person name="Freyhult E."/>
            <person name="Fulton L."/>
            <person name="Fulton R."/>
            <person name="Garcia A.C."/>
            <person name="Gardiner A."/>
            <person name="Garfield D.A."/>
            <person name="Garvin B.E."/>
            <person name="Gibson G."/>
            <person name="Gilbert D."/>
            <person name="Gnerre S."/>
            <person name="Godfrey J."/>
            <person name="Good R."/>
            <person name="Gotea V."/>
            <person name="Gravely B."/>
            <person name="Greenberg A.J."/>
            <person name="Griffiths-Jones S."/>
            <person name="Gross S."/>
            <person name="Guigo R."/>
            <person name="Gustafson E.A."/>
            <person name="Haerty W."/>
            <person name="Hahn M.W."/>
            <person name="Halligan D.L."/>
            <person name="Halpern A.L."/>
            <person name="Halter G.M."/>
            <person name="Han M.V."/>
            <person name="Heger A."/>
            <person name="Hillier L."/>
            <person name="Hinrichs A.S."/>
            <person name="Holmes I."/>
            <person name="Hoskins R.A."/>
            <person name="Hubisz M.J."/>
            <person name="Hultmark D."/>
            <person name="Huntley M.A."/>
            <person name="Jaffe D.B."/>
            <person name="Jagadeeshan S."/>
            <person name="Jeck W.R."/>
            <person name="Johnson J."/>
            <person name="Jones C.D."/>
            <person name="Jordan W.C."/>
            <person name="Karpen G.H."/>
            <person name="Kataoka E."/>
            <person name="Keightley P.D."/>
            <person name="Kheradpour P."/>
            <person name="Kirkness E.F."/>
            <person name="Koerich L.B."/>
            <person name="Kristiansen K."/>
            <person name="Kudrna D."/>
            <person name="Kulathinal R.J."/>
            <person name="Kumar S."/>
            <person name="Kwok R."/>
            <person name="Lander E."/>
            <person name="Langley C.H."/>
            <person name="Lapoint R."/>
            <person name="Lazzaro B.P."/>
            <person name="Lee S.J."/>
            <person name="Levesque L."/>
            <person name="Li R."/>
            <person name="Lin C.F."/>
            <person name="Lin M.F."/>
            <person name="Lindblad-Toh K."/>
            <person name="Llopart A."/>
            <person name="Long M."/>
            <person name="Low L."/>
            <person name="Lozovsky E."/>
            <person name="Lu J."/>
            <person name="Luo M."/>
            <person name="Machado C.A."/>
            <person name="Makalowski W."/>
            <person name="Marzo M."/>
            <person name="Matsuda M."/>
            <person name="Matzkin L."/>
            <person name="McAllister B."/>
            <person name="McBride C.S."/>
            <person name="McKernan B."/>
            <person name="McKernan K."/>
            <person name="Mendez-Lago M."/>
            <person name="Minx P."/>
            <person name="Mollenhauer M.U."/>
            <person name="Montooth K."/>
            <person name="Mount S.M."/>
            <person name="Mu X."/>
            <person name="Myers E."/>
            <person name="Negre B."/>
            <person name="Newfeld S."/>
            <person name="Nielsen R."/>
            <person name="Noor M.A."/>
            <person name="O'Grady P."/>
            <person name="Pachter L."/>
            <person name="Papaceit M."/>
            <person name="Parisi M.J."/>
            <person name="Parisi M."/>
            <person name="Parts L."/>
            <person name="Pedersen J.S."/>
            <person name="Pesole G."/>
            <person name="Phillippy A.M."/>
            <person name="Ponting C.P."/>
            <person name="Pop M."/>
            <person name="Porcelli D."/>
            <person name="Powell J.R."/>
            <person name="Prohaska S."/>
            <person name="Pruitt K."/>
            <person name="Puig M."/>
            <person name="Quesneville H."/>
            <person name="Ram K.R."/>
            <person name="Rand D."/>
            <person name="Rasmussen M.D."/>
            <person name="Reed L.K."/>
            <person name="Reenan R."/>
            <person name="Reily A."/>
            <person name="Remington K.A."/>
            <person name="Rieger T.T."/>
            <person name="Ritchie M.G."/>
            <person name="Robin C."/>
            <person name="Rogers Y.H."/>
            <person name="Rohde C."/>
            <person name="Rozas J."/>
            <person name="Rubenfield M.J."/>
            <person name="Ruiz A."/>
            <person name="Russo S."/>
            <person name="Salzberg S.L."/>
            <person name="Sanchez-Gracia A."/>
            <person name="Saranga D.J."/>
            <person name="Sato H."/>
            <person name="Schaeffer S.W."/>
            <person name="Schatz M.C."/>
            <person name="Schlenke T."/>
            <person name="Schwartz R."/>
            <person name="Segarra C."/>
            <person name="Singh R.S."/>
            <person name="Sirot L."/>
            <person name="Sirota M."/>
            <person name="Sisneros N.B."/>
            <person name="Smith C.D."/>
            <person name="Smith T.F."/>
            <person name="Spieth J."/>
            <person name="Stage D.E."/>
            <person name="Stark A."/>
            <person name="Stephan W."/>
            <person name="Strausberg R.L."/>
            <person name="Strempel S."/>
            <person name="Sturgill D."/>
            <person name="Sutton G."/>
            <person name="Sutton G.G."/>
            <person name="Tao W."/>
            <person name="Teichmann S."/>
            <person name="Tobari Y.N."/>
            <person name="Tomimura Y."/>
            <person name="Tsolas J.M."/>
            <person name="Valente V.L."/>
            <person name="Venter E."/>
            <person name="Venter J.C."/>
            <person name="Vicario S."/>
            <person name="Vieira F.G."/>
            <person name="Vilella A.J."/>
            <person name="Villasante A."/>
            <person name="Walenz B."/>
            <person name="Wang J."/>
            <person name="Wasserman M."/>
            <person name="Watts T."/>
            <person name="Wilson D."/>
            <person name="Wilson R.K."/>
            <person name="Wing R.A."/>
            <person name="Wolfner M.F."/>
            <person name="Wong A."/>
            <person name="Wong G.K."/>
            <person name="Wu C.I."/>
            <person name="Wu G."/>
            <person name="Yamamoto D."/>
            <person name="Yang H.P."/>
            <person name="Yang S.P."/>
            <person name="Yorke J.A."/>
            <person name="Yoshida K."/>
            <person name="Zdobnov E."/>
            <person name="Zhang P."/>
            <person name="Zhang Y."/>
            <person name="Zimin A.V."/>
            <person name="Baldwin J."/>
            <person name="Abdouelleil A."/>
            <person name="Abdulkadir J."/>
            <person name="Abebe A."/>
            <person name="Abera B."/>
            <person name="Abreu J."/>
            <person name="Acer S.C."/>
            <person name="Aftuck L."/>
            <person name="Alexander A."/>
            <person name="An P."/>
            <person name="Anderson E."/>
            <person name="Anderson S."/>
            <person name="Arachi H."/>
            <person name="Azer M."/>
            <person name="Bachantsang P."/>
            <person name="Barry A."/>
            <person name="Bayul T."/>
            <person name="Berlin A."/>
            <person name="Bessette D."/>
            <person name="Bloom T."/>
            <person name="Blye J."/>
            <person name="Boguslavskiy L."/>
            <person name="Bonnet C."/>
            <person name="Boukhgalter B."/>
            <person name="Bourzgui I."/>
            <person name="Brown A."/>
            <person name="Cahill P."/>
            <person name="Channer S."/>
            <person name="Cheshatsang Y."/>
            <person name="Chuda L."/>
            <person name="Citroen M."/>
            <person name="Collymore A."/>
            <person name="Cooke P."/>
            <person name="Costello M."/>
            <person name="D'Aco K."/>
            <person name="Daza R."/>
            <person name="De Haan G."/>
            <person name="DeGray S."/>
            <person name="DeMaso C."/>
            <person name="Dhargay N."/>
            <person name="Dooley K."/>
            <person name="Dooley E."/>
            <person name="Doricent M."/>
            <person name="Dorje P."/>
            <person name="Dorjee K."/>
            <person name="Dupes A."/>
            <person name="Elong R."/>
            <person name="Falk J."/>
            <person name="Farina A."/>
            <person name="Faro S."/>
            <person name="Ferguson D."/>
            <person name="Fisher S."/>
            <person name="Foley C.D."/>
            <person name="Franke A."/>
            <person name="Friedrich D."/>
            <person name="Gadbois L."/>
            <person name="Gearin G."/>
            <person name="Gearin C.R."/>
            <person name="Giannoukos G."/>
            <person name="Goode T."/>
            <person name="Graham J."/>
            <person name="Grandbois E."/>
            <person name="Grewal S."/>
            <person name="Gyaltsen K."/>
            <person name="Hafez N."/>
            <person name="Hagos B."/>
            <person name="Hall J."/>
            <person name="Henson C."/>
            <person name="Hollinger A."/>
            <person name="Honan T."/>
            <person name="Huard M.D."/>
            <person name="Hughes L."/>
            <person name="Hurhula B."/>
            <person name="Husby M.E."/>
            <person name="Kamat A."/>
            <person name="Kanga B."/>
            <person name="Kashin S."/>
            <person name="Khazanovich D."/>
            <person name="Kisner P."/>
            <person name="Lance K."/>
            <person name="Lara M."/>
            <person name="Lee W."/>
            <person name="Lennon N."/>
            <person name="Letendre F."/>
            <person name="LeVine R."/>
            <person name="Lipovsky A."/>
            <person name="Liu X."/>
            <person name="Liu J."/>
            <person name="Liu S."/>
            <person name="Lokyitsang T."/>
            <person name="Lokyitsang Y."/>
            <person name="Lubonja R."/>
            <person name="Lui A."/>
            <person name="MacDonald P."/>
            <person name="Magnisalis V."/>
            <person name="Maru K."/>
            <person name="Matthews C."/>
            <person name="McCusker W."/>
            <person name="McDonough S."/>
            <person name="Mehta T."/>
            <person name="Meldrim J."/>
            <person name="Meneus L."/>
            <person name="Mihai O."/>
            <person name="Mihalev A."/>
            <person name="Mihova T."/>
            <person name="Mittelman R."/>
            <person name="Mlenga V."/>
            <person name="Montmayeur A."/>
            <person name="Mulrain L."/>
            <person name="Navidi A."/>
            <person name="Naylor J."/>
            <person name="Negash T."/>
            <person name="Nguyen T."/>
            <person name="Nguyen N."/>
            <person name="Nicol R."/>
            <person name="Norbu C."/>
            <person name="Norbu N."/>
            <person name="Novod N."/>
            <person name="O'Neill B."/>
            <person name="Osman S."/>
            <person name="Markiewicz E."/>
            <person name="Oyono O.L."/>
            <person name="Patti C."/>
            <person name="Phunkhang P."/>
            <person name="Pierre F."/>
            <person name="Priest M."/>
            <person name="Raghuraman S."/>
            <person name="Rege F."/>
            <person name="Reyes R."/>
            <person name="Rise C."/>
            <person name="Rogov P."/>
            <person name="Ross K."/>
            <person name="Ryan E."/>
            <person name="Settipalli S."/>
            <person name="Shea T."/>
            <person name="Sherpa N."/>
            <person name="Shi L."/>
            <person name="Shih D."/>
            <person name="Sparrow T."/>
            <person name="Spaulding J."/>
            <person name="Stalker J."/>
            <person name="Stange-Thomann N."/>
            <person name="Stavropoulos S."/>
            <person name="Stone C."/>
            <person name="Strader C."/>
            <person name="Tesfaye S."/>
            <person name="Thomson T."/>
            <person name="Thoulutsang Y."/>
            <person name="Thoulutsang D."/>
            <person name="Topham K."/>
            <person name="Topping I."/>
            <person name="Tsamla T."/>
            <person name="Vassiliev H."/>
            <person name="Vo A."/>
            <person name="Wangchuk T."/>
            <person name="Wangdi T."/>
            <person name="Weiand M."/>
            <person name="Wilkinson J."/>
            <person name="Wilson A."/>
            <person name="Yadav S."/>
            <person name="Young G."/>
            <person name="Yu Q."/>
            <person name="Zembek L."/>
            <person name="Zhong D."/>
            <person name="Zimmer A."/>
            <person name="Zwirko Z."/>
            <person name="Jaffe D.B."/>
            <person name="Alvarez P."/>
            <person name="Brockman W."/>
            <person name="Butler J."/>
            <person name="Chin C."/>
            <person name="Gnerre S."/>
            <person name="Grabherr M."/>
            <person name="Kleber M."/>
            <person name="Mauceli E."/>
            <person name="MacCallum I."/>
        </authorList>
    </citation>
    <scope>NUCLEOTIDE SEQUENCE [LARGE SCALE GENOMIC DNA]</scope>
    <source>
        <strain evidence="13">Tucson 15287-2541.00</strain>
    </source>
</reference>
<comment type="subcellular location">
    <subcellularLocation>
        <location evidence="1">Membrane</location>
    </subcellularLocation>
</comment>